<name>A0A926DSF3_9FIRM</name>
<gene>
    <name evidence="6" type="ORF">H8730_06370</name>
</gene>
<proteinExistence type="predicted"/>
<dbReference type="Gene3D" id="2.40.50.1020">
    <property type="entry name" value="LytTr DNA-binding domain"/>
    <property type="match status" value="1"/>
</dbReference>
<protein>
    <recommendedName>
        <fullName evidence="1">Stage 0 sporulation protein A homolog</fullName>
    </recommendedName>
</protein>
<dbReference type="SMART" id="SM00850">
    <property type="entry name" value="LytTR"/>
    <property type="match status" value="1"/>
</dbReference>
<evidence type="ECO:0000256" key="2">
    <source>
        <dbReference type="ARBA" id="ARBA00024867"/>
    </source>
</evidence>
<dbReference type="InterPro" id="IPR007492">
    <property type="entry name" value="LytTR_DNA-bd_dom"/>
</dbReference>
<dbReference type="Pfam" id="PF04397">
    <property type="entry name" value="LytTR"/>
    <property type="match status" value="1"/>
</dbReference>
<keyword evidence="7" id="KW-1185">Reference proteome</keyword>
<keyword evidence="3" id="KW-0597">Phosphoprotein</keyword>
<evidence type="ECO:0000313" key="6">
    <source>
        <dbReference type="EMBL" id="MBC8543163.1"/>
    </source>
</evidence>
<evidence type="ECO:0000256" key="3">
    <source>
        <dbReference type="PROSITE-ProRule" id="PRU00169"/>
    </source>
</evidence>
<dbReference type="InterPro" id="IPR011006">
    <property type="entry name" value="CheY-like_superfamily"/>
</dbReference>
<comment type="function">
    <text evidence="2">May play the central regulatory role in sporulation. It may be an element of the effector pathway responsible for the activation of sporulation genes in response to nutritional stress. Spo0A may act in concert with spo0H (a sigma factor) to control the expression of some genes that are critical to the sporulation process.</text>
</comment>
<dbReference type="InterPro" id="IPR001789">
    <property type="entry name" value="Sig_transdc_resp-reg_receiver"/>
</dbReference>
<accession>A0A926DSF3</accession>
<dbReference type="SMART" id="SM00448">
    <property type="entry name" value="REC"/>
    <property type="match status" value="1"/>
</dbReference>
<evidence type="ECO:0000313" key="7">
    <source>
        <dbReference type="Proteomes" id="UP000657006"/>
    </source>
</evidence>
<feature type="modified residue" description="4-aspartylphosphate" evidence="3">
    <location>
        <position position="59"/>
    </location>
</feature>
<dbReference type="PANTHER" id="PTHR37299">
    <property type="entry name" value="TRANSCRIPTIONAL REGULATOR-RELATED"/>
    <property type="match status" value="1"/>
</dbReference>
<comment type="caution">
    <text evidence="6">The sequence shown here is derived from an EMBL/GenBank/DDBJ whole genome shotgun (WGS) entry which is preliminary data.</text>
</comment>
<dbReference type="Pfam" id="PF00072">
    <property type="entry name" value="Response_reg"/>
    <property type="match status" value="1"/>
</dbReference>
<dbReference type="PANTHER" id="PTHR37299:SF1">
    <property type="entry name" value="STAGE 0 SPORULATION PROTEIN A HOMOLOG"/>
    <property type="match status" value="1"/>
</dbReference>
<evidence type="ECO:0000259" key="4">
    <source>
        <dbReference type="PROSITE" id="PS50110"/>
    </source>
</evidence>
<dbReference type="EMBL" id="JACRSQ010000007">
    <property type="protein sequence ID" value="MBC8543163.1"/>
    <property type="molecule type" value="Genomic_DNA"/>
</dbReference>
<dbReference type="RefSeq" id="WP_177718871.1">
    <property type="nucleotide sequence ID" value="NZ_JACRSQ010000007.1"/>
</dbReference>
<feature type="domain" description="HTH LytTR-type" evidence="5">
    <location>
        <begin position="132"/>
        <end position="224"/>
    </location>
</feature>
<organism evidence="6 7">
    <name type="scientific">Bianquea renquensis</name>
    <dbReference type="NCBI Taxonomy" id="2763661"/>
    <lineage>
        <taxon>Bacteria</taxon>
        <taxon>Bacillati</taxon>
        <taxon>Bacillota</taxon>
        <taxon>Clostridia</taxon>
        <taxon>Eubacteriales</taxon>
        <taxon>Bianqueaceae</taxon>
        <taxon>Bianquea</taxon>
    </lineage>
</organism>
<dbReference type="Gene3D" id="3.40.50.2300">
    <property type="match status" value="1"/>
</dbReference>
<reference evidence="6" key="1">
    <citation type="submission" date="2020-08" db="EMBL/GenBank/DDBJ databases">
        <title>Genome public.</title>
        <authorList>
            <person name="Liu C."/>
            <person name="Sun Q."/>
        </authorList>
    </citation>
    <scope>NUCLEOTIDE SEQUENCE</scope>
    <source>
        <strain evidence="6">NSJ-32</strain>
    </source>
</reference>
<dbReference type="SUPFAM" id="SSF52172">
    <property type="entry name" value="CheY-like"/>
    <property type="match status" value="1"/>
</dbReference>
<dbReference type="PROSITE" id="PS50930">
    <property type="entry name" value="HTH_LYTTR"/>
    <property type="match status" value="1"/>
</dbReference>
<dbReference type="Proteomes" id="UP000657006">
    <property type="component" value="Unassembled WGS sequence"/>
</dbReference>
<dbReference type="AlphaFoldDB" id="A0A926DSF3"/>
<dbReference type="PROSITE" id="PS50110">
    <property type="entry name" value="RESPONSE_REGULATORY"/>
    <property type="match status" value="1"/>
</dbReference>
<dbReference type="GO" id="GO:0003677">
    <property type="term" value="F:DNA binding"/>
    <property type="evidence" value="ECO:0007669"/>
    <property type="project" value="InterPro"/>
</dbReference>
<evidence type="ECO:0000259" key="5">
    <source>
        <dbReference type="PROSITE" id="PS50930"/>
    </source>
</evidence>
<dbReference type="InterPro" id="IPR046947">
    <property type="entry name" value="LytR-like"/>
</dbReference>
<sequence length="236" mass="27818">MNFTIAICDDDAAMTHYLGENIQIEFSKQNRICTPHLFTDPHKLMEQLAVMAYHMVFLDMDMPDITGFDIAKEVVAHHPQSLIVFVTSHEELVYPSLQYHPFRFIRKRFFSSEIQEVVSSGITSLEESGQLLEIRTNGGPIYLYKNEIIYFESERNYLMTVTETETYRSRESIGHKEKELKDSGFIRIHSGYLVNQRYIYAFESDQVKLRSQTVPFLPLSRHRRDRAIEEFQKYLR</sequence>
<feature type="domain" description="Response regulatory" evidence="4">
    <location>
        <begin position="4"/>
        <end position="122"/>
    </location>
</feature>
<dbReference type="GO" id="GO:0000156">
    <property type="term" value="F:phosphorelay response regulator activity"/>
    <property type="evidence" value="ECO:0007669"/>
    <property type="project" value="InterPro"/>
</dbReference>
<evidence type="ECO:0000256" key="1">
    <source>
        <dbReference type="ARBA" id="ARBA00018672"/>
    </source>
</evidence>